<keyword evidence="2" id="KW-1185">Reference proteome</keyword>
<evidence type="ECO:0000313" key="2">
    <source>
        <dbReference type="Proteomes" id="UP000228934"/>
    </source>
</evidence>
<dbReference type="Proteomes" id="UP000228934">
    <property type="component" value="Unassembled WGS sequence"/>
</dbReference>
<evidence type="ECO:0000313" key="1">
    <source>
        <dbReference type="EMBL" id="PIO11190.1"/>
    </source>
</evidence>
<sequence length="280" mass="30999">LQAACLVSFLQVCVGPAVRGGWRPVVFLSFLQVCIGLTWTTLEGRLEASSLFYFLQRRGKIAGRLSFLFSSGVHWTVYEGRLEATFLFSFIQVCVGPAVRGGWRPVCIGLAMREDWRPLVFSVGVCWIGYEGRLKAACFVSFLQVCVGPDYEGRLEAACLLSFLQVCVGPAVSGGWRPVCIGLTMREDWTPCVFSLFCRCLLDQRRGKIAGRLSFLFSSGVCCTGCRGGWKPVVFSLFFRWVLDRLLGKIGGCLSFLFSSGVCWTGYEGRLQAACLVSYL</sequence>
<feature type="non-terminal residue" evidence="1">
    <location>
        <position position="1"/>
    </location>
</feature>
<feature type="non-terminal residue" evidence="1">
    <location>
        <position position="280"/>
    </location>
</feature>
<protein>
    <submittedName>
        <fullName evidence="1">Uncharacterized protein</fullName>
    </submittedName>
</protein>
<organism evidence="1 2">
    <name type="scientific">Aquarana catesbeiana</name>
    <name type="common">American bullfrog</name>
    <name type="synonym">Rana catesbeiana</name>
    <dbReference type="NCBI Taxonomy" id="8400"/>
    <lineage>
        <taxon>Eukaryota</taxon>
        <taxon>Metazoa</taxon>
        <taxon>Chordata</taxon>
        <taxon>Craniata</taxon>
        <taxon>Vertebrata</taxon>
        <taxon>Euteleostomi</taxon>
        <taxon>Amphibia</taxon>
        <taxon>Batrachia</taxon>
        <taxon>Anura</taxon>
        <taxon>Neobatrachia</taxon>
        <taxon>Ranoidea</taxon>
        <taxon>Ranidae</taxon>
        <taxon>Aquarana</taxon>
    </lineage>
</organism>
<name>A0A2G9Q6I8_AQUCT</name>
<gene>
    <name evidence="1" type="ORF">AB205_0068920</name>
</gene>
<dbReference type="AlphaFoldDB" id="A0A2G9Q6I8"/>
<reference evidence="2" key="1">
    <citation type="journal article" date="2017" name="Nat. Commun.">
        <title>The North American bullfrog draft genome provides insight into hormonal regulation of long noncoding RNA.</title>
        <authorList>
            <person name="Hammond S.A."/>
            <person name="Warren R.L."/>
            <person name="Vandervalk B.P."/>
            <person name="Kucuk E."/>
            <person name="Khan H."/>
            <person name="Gibb E.A."/>
            <person name="Pandoh P."/>
            <person name="Kirk H."/>
            <person name="Zhao Y."/>
            <person name="Jones M."/>
            <person name="Mungall A.J."/>
            <person name="Coope R."/>
            <person name="Pleasance S."/>
            <person name="Moore R.A."/>
            <person name="Holt R.A."/>
            <person name="Round J.M."/>
            <person name="Ohora S."/>
            <person name="Walle B.V."/>
            <person name="Veldhoen N."/>
            <person name="Helbing C.C."/>
            <person name="Birol I."/>
        </authorList>
    </citation>
    <scope>NUCLEOTIDE SEQUENCE [LARGE SCALE GENOMIC DNA]</scope>
</reference>
<accession>A0A2G9Q6I8</accession>
<proteinExistence type="predicted"/>
<dbReference type="EMBL" id="KZ061255">
    <property type="protein sequence ID" value="PIO11190.1"/>
    <property type="molecule type" value="Genomic_DNA"/>
</dbReference>